<keyword evidence="1" id="KW-0433">Leucine-rich repeat</keyword>
<accession>A0A9P0B480</accession>
<dbReference type="OrthoDB" id="40118at2759"/>
<dbReference type="PANTHER" id="PTHR48051">
    <property type="match status" value="1"/>
</dbReference>
<dbReference type="InterPro" id="IPR050216">
    <property type="entry name" value="LRR_domain-containing"/>
</dbReference>
<dbReference type="Gene3D" id="3.80.10.10">
    <property type="entry name" value="Ribonuclease Inhibitor"/>
    <property type="match status" value="1"/>
</dbReference>
<protein>
    <recommendedName>
        <fullName evidence="5">Leucine-rich repeat-containing protein 27-like</fullName>
    </recommendedName>
</protein>
<keyword evidence="4" id="KW-1185">Reference proteome</keyword>
<dbReference type="EMBL" id="OV121135">
    <property type="protein sequence ID" value="CAH0554578.1"/>
    <property type="molecule type" value="Genomic_DNA"/>
</dbReference>
<dbReference type="InterPro" id="IPR001611">
    <property type="entry name" value="Leu-rich_rpt"/>
</dbReference>
<gene>
    <name evidence="3" type="ORF">MELIAE_LOCUS6127</name>
</gene>
<dbReference type="InterPro" id="IPR032675">
    <property type="entry name" value="LRR_dom_sf"/>
</dbReference>
<name>A0A9P0B480_BRAAE</name>
<evidence type="ECO:0008006" key="5">
    <source>
        <dbReference type="Google" id="ProtNLM"/>
    </source>
</evidence>
<dbReference type="PANTHER" id="PTHR48051:SF35">
    <property type="entry name" value="LEUCINE-RICH REPEAT-CONTAINING PROTEIN 27"/>
    <property type="match status" value="1"/>
</dbReference>
<evidence type="ECO:0000256" key="1">
    <source>
        <dbReference type="ARBA" id="ARBA00022614"/>
    </source>
</evidence>
<dbReference type="AlphaFoldDB" id="A0A9P0B480"/>
<dbReference type="SUPFAM" id="SSF52058">
    <property type="entry name" value="L domain-like"/>
    <property type="match status" value="1"/>
</dbReference>
<evidence type="ECO:0000313" key="3">
    <source>
        <dbReference type="EMBL" id="CAH0554578.1"/>
    </source>
</evidence>
<evidence type="ECO:0000313" key="4">
    <source>
        <dbReference type="Proteomes" id="UP001154078"/>
    </source>
</evidence>
<sequence>MSQLDVISDHAKESLVALPKEIFNQTNLKMLFMEGNLISALPEDFFQMFPQLMWLDLRNNSIERIPTGIANHPHLESLLLTNNKIKALPNELGTVANLKTLQISNNPLCYPSQKIVSEGTNYLISYLKSQYENDLPESSKSEQLIKVFDQENVSEKDTKKSKENKEILKNVYSSSHMIKELRPTLSVKKLSYPKLQNKNIYNDPPKIVHKITKDPSKICLKSYYKKEDIDEENISKHTLKDMWLEKLKILLNDQEKILQQEKNLNSLASWRLTKKKESLRNIPKEQSEVKPPFGTSAEYNKMLSREDISKELNDFLKERNLSAKSKGTATNIDVESIINDLVMQLKDMDNAQSPGTELERAGYQMKMIMDIHKKIIQLQGSSEFR</sequence>
<keyword evidence="2" id="KW-0677">Repeat</keyword>
<evidence type="ECO:0000256" key="2">
    <source>
        <dbReference type="ARBA" id="ARBA00022737"/>
    </source>
</evidence>
<dbReference type="SMART" id="SM00369">
    <property type="entry name" value="LRR_TYP"/>
    <property type="match status" value="3"/>
</dbReference>
<organism evidence="3 4">
    <name type="scientific">Brassicogethes aeneus</name>
    <name type="common">Rape pollen beetle</name>
    <name type="synonym">Meligethes aeneus</name>
    <dbReference type="NCBI Taxonomy" id="1431903"/>
    <lineage>
        <taxon>Eukaryota</taxon>
        <taxon>Metazoa</taxon>
        <taxon>Ecdysozoa</taxon>
        <taxon>Arthropoda</taxon>
        <taxon>Hexapoda</taxon>
        <taxon>Insecta</taxon>
        <taxon>Pterygota</taxon>
        <taxon>Neoptera</taxon>
        <taxon>Endopterygota</taxon>
        <taxon>Coleoptera</taxon>
        <taxon>Polyphaga</taxon>
        <taxon>Cucujiformia</taxon>
        <taxon>Nitidulidae</taxon>
        <taxon>Meligethinae</taxon>
        <taxon>Brassicogethes</taxon>
    </lineage>
</organism>
<dbReference type="GO" id="GO:0005737">
    <property type="term" value="C:cytoplasm"/>
    <property type="evidence" value="ECO:0007669"/>
    <property type="project" value="TreeGrafter"/>
</dbReference>
<dbReference type="InterPro" id="IPR003591">
    <property type="entry name" value="Leu-rich_rpt_typical-subtyp"/>
</dbReference>
<dbReference type="Pfam" id="PF13855">
    <property type="entry name" value="LRR_8"/>
    <property type="match status" value="1"/>
</dbReference>
<proteinExistence type="predicted"/>
<dbReference type="Proteomes" id="UP001154078">
    <property type="component" value="Chromosome 4"/>
</dbReference>
<reference evidence="3" key="1">
    <citation type="submission" date="2021-12" db="EMBL/GenBank/DDBJ databases">
        <authorList>
            <person name="King R."/>
        </authorList>
    </citation>
    <scope>NUCLEOTIDE SEQUENCE</scope>
</reference>